<reference evidence="3 4" key="1">
    <citation type="submission" date="2020-11" db="EMBL/GenBank/DDBJ databases">
        <authorList>
            <person name="Wallbank WR R."/>
            <person name="Pardo Diaz C."/>
            <person name="Kozak K."/>
            <person name="Martin S."/>
            <person name="Jiggins C."/>
            <person name="Moest M."/>
            <person name="Warren A I."/>
            <person name="Generalovic N T."/>
            <person name="Byers J.R.P. K."/>
            <person name="Montejo-Kovacevich G."/>
            <person name="Yen C E."/>
        </authorList>
    </citation>
    <scope>NUCLEOTIDE SEQUENCE [LARGE SCALE GENOMIC DNA]</scope>
</reference>
<accession>A0A7R8V156</accession>
<feature type="compositionally biased region" description="Polar residues" evidence="1">
    <location>
        <begin position="628"/>
        <end position="650"/>
    </location>
</feature>
<evidence type="ECO:0000256" key="1">
    <source>
        <dbReference type="SAM" id="MobiDB-lite"/>
    </source>
</evidence>
<dbReference type="InParanoid" id="A0A7R8V156"/>
<dbReference type="Pfam" id="PF16003">
    <property type="entry name" value="DUF4776"/>
    <property type="match status" value="1"/>
</dbReference>
<dbReference type="OrthoDB" id="7883086at2759"/>
<keyword evidence="4" id="KW-1185">Reference proteome</keyword>
<feature type="region of interest" description="Disordered" evidence="1">
    <location>
        <begin position="563"/>
        <end position="650"/>
    </location>
</feature>
<evidence type="ECO:0000259" key="2">
    <source>
        <dbReference type="Pfam" id="PF16003"/>
    </source>
</evidence>
<name>A0A7R8V156_HERIL</name>
<feature type="compositionally biased region" description="Basic and acidic residues" evidence="1">
    <location>
        <begin position="605"/>
        <end position="616"/>
    </location>
</feature>
<evidence type="ECO:0000313" key="4">
    <source>
        <dbReference type="Proteomes" id="UP000594454"/>
    </source>
</evidence>
<feature type="domain" description="DUF4776" evidence="2">
    <location>
        <begin position="47"/>
        <end position="552"/>
    </location>
</feature>
<dbReference type="PANTHER" id="PTHR39079:SF1">
    <property type="entry name" value="GH11706P-RELATED"/>
    <property type="match status" value="1"/>
</dbReference>
<feature type="compositionally biased region" description="Basic and acidic residues" evidence="1">
    <location>
        <begin position="152"/>
        <end position="164"/>
    </location>
</feature>
<feature type="compositionally biased region" description="Basic residues" evidence="1">
    <location>
        <begin position="617"/>
        <end position="626"/>
    </location>
</feature>
<dbReference type="Proteomes" id="UP000594454">
    <property type="component" value="Chromosome 5"/>
</dbReference>
<feature type="region of interest" description="Disordered" evidence="1">
    <location>
        <begin position="219"/>
        <end position="256"/>
    </location>
</feature>
<organism evidence="3 4">
    <name type="scientific">Hermetia illucens</name>
    <name type="common">Black soldier fly</name>
    <dbReference type="NCBI Taxonomy" id="343691"/>
    <lineage>
        <taxon>Eukaryota</taxon>
        <taxon>Metazoa</taxon>
        <taxon>Ecdysozoa</taxon>
        <taxon>Arthropoda</taxon>
        <taxon>Hexapoda</taxon>
        <taxon>Insecta</taxon>
        <taxon>Pterygota</taxon>
        <taxon>Neoptera</taxon>
        <taxon>Endopterygota</taxon>
        <taxon>Diptera</taxon>
        <taxon>Brachycera</taxon>
        <taxon>Stratiomyomorpha</taxon>
        <taxon>Stratiomyidae</taxon>
        <taxon>Hermetiinae</taxon>
        <taxon>Hermetia</taxon>
    </lineage>
</organism>
<dbReference type="PANTHER" id="PTHR39079">
    <property type="entry name" value="FI08034P-RELATED"/>
    <property type="match status" value="1"/>
</dbReference>
<sequence length="650" mass="75329">MPQEEINPTKMLHQILEDRLKLYEREQEKLGKGRQDATNLQAKDTLPIRYCIKCCQNLTFQAKFAPCPNCGYRPSKKTVFRKDETAEDIAQEWDSDEKCFLENNGFSKYDHCTCHERGDRKNKDRKCLYCRIRKICDEVTDFGPQNESLTSPRKDRILSESDRDADNEDALCDEIIAEYGDDPNKQIPKKKIWKGGAEAPRLSLIMDFMKQQIAPPIEEPLNESVKSRKGKPKKDLEKTTMTVKQRKPSKNEEQEIASLSREERIKKMMASICDPEPEKPPKKTKPKTIKQLMKEMKRKYRHRYCYPKRKPVLKSAFNHDECVPESCRVPANMGWLWNRDAKAMKRGWRPGKIGRSIRELMTYFLTEFPVDTLPTTQETTALKRPSLLPEPEEELVQKPTLHIQKRYGKYFVTMHPLKSEQELKRSADPYAKADPIQFIVTKDPIELKRRQIKRYLKEIGFKKCECNEPISKCTCRSYIEKERLENSLKDICDVLQTSTLKDMLCLSDTTDSESHLNIEFTPPAGIIKPHLKEKPDIAEMCTQYQEKDYIIALPERTEAMIRKEARKKKRHSCSGPIAQGPCQSESKQRKYRKAKHTTPGSPGKSSERHLAGQDRRLHGKDRKGKSAKGQTAKGQSTKRQTSAKTKGNKK</sequence>
<protein>
    <recommendedName>
        <fullName evidence="2">DUF4776 domain-containing protein</fullName>
    </recommendedName>
</protein>
<dbReference type="EMBL" id="LR899013">
    <property type="protein sequence ID" value="CAD7090206.1"/>
    <property type="molecule type" value="Genomic_DNA"/>
</dbReference>
<gene>
    <name evidence="3" type="ORF">HERILL_LOCUS12703</name>
</gene>
<dbReference type="AlphaFoldDB" id="A0A7R8V156"/>
<evidence type="ECO:0000313" key="3">
    <source>
        <dbReference type="EMBL" id="CAD7090206.1"/>
    </source>
</evidence>
<dbReference type="InterPro" id="IPR031949">
    <property type="entry name" value="DUF4776"/>
</dbReference>
<feature type="region of interest" description="Disordered" evidence="1">
    <location>
        <begin position="145"/>
        <end position="165"/>
    </location>
</feature>
<proteinExistence type="predicted"/>